<dbReference type="Gene3D" id="3.40.50.1820">
    <property type="entry name" value="alpha/beta hydrolase"/>
    <property type="match status" value="1"/>
</dbReference>
<dbReference type="OrthoDB" id="128186at2"/>
<dbReference type="PANTHER" id="PTHR48081">
    <property type="entry name" value="AB HYDROLASE SUPERFAMILY PROTEIN C4A8.06C"/>
    <property type="match status" value="1"/>
</dbReference>
<keyword evidence="5" id="KW-1185">Reference proteome</keyword>
<reference evidence="4 5" key="1">
    <citation type="submission" date="2019-04" db="EMBL/GenBank/DDBJ databases">
        <title>Draft genome sequences for three unisolated Alnus-infective Frankia Sp+ strains, AgTrS, AiOr and AvVan, the first sequenced Frankia strains able to sporulate in-planta.</title>
        <authorList>
            <person name="Bethencourt L."/>
            <person name="Vautrin F."/>
            <person name="Taib N."/>
            <person name="Dubost A."/>
            <person name="Castro-Garcia L."/>
            <person name="Imbaud O."/>
            <person name="Abrouk D."/>
            <person name="Fournier P."/>
            <person name="Briolay J."/>
            <person name="Nguyen A."/>
            <person name="Normand P."/>
            <person name="Fernandez M.P."/>
            <person name="Brochier-Armanet C."/>
            <person name="Herrera-Belaroussi A."/>
        </authorList>
    </citation>
    <scope>NUCLEOTIDE SEQUENCE [LARGE SCALE GENOMIC DNA]</scope>
    <source>
        <strain evidence="4 5">AvVan</strain>
    </source>
</reference>
<name>A0A4S5EQB3_9ACTN</name>
<dbReference type="AlphaFoldDB" id="A0A4S5EQB3"/>
<proteinExistence type="inferred from homology"/>
<gene>
    <name evidence="4" type="ORF">E7Y31_10695</name>
</gene>
<organism evidence="4 5">
    <name type="scientific">Candidatus Frankia alpina</name>
    <dbReference type="NCBI Taxonomy" id="2699483"/>
    <lineage>
        <taxon>Bacteria</taxon>
        <taxon>Bacillati</taxon>
        <taxon>Actinomycetota</taxon>
        <taxon>Actinomycetes</taxon>
        <taxon>Frankiales</taxon>
        <taxon>Frankiaceae</taxon>
        <taxon>Frankia</taxon>
    </lineage>
</organism>
<evidence type="ECO:0000313" key="4">
    <source>
        <dbReference type="EMBL" id="THJ74565.1"/>
    </source>
</evidence>
<accession>A0A4S5EQB3</accession>
<dbReference type="SUPFAM" id="SSF53474">
    <property type="entry name" value="alpha/beta-Hydrolases"/>
    <property type="match status" value="1"/>
</dbReference>
<comment type="caution">
    <text evidence="4">The sequence shown here is derived from an EMBL/GenBank/DDBJ whole genome shotgun (WGS) entry which is preliminary data.</text>
</comment>
<dbReference type="InterPro" id="IPR013094">
    <property type="entry name" value="AB_hydrolase_3"/>
</dbReference>
<evidence type="ECO:0000259" key="3">
    <source>
        <dbReference type="Pfam" id="PF07859"/>
    </source>
</evidence>
<dbReference type="EMBL" id="SSXH01000218">
    <property type="protein sequence ID" value="THJ74565.1"/>
    <property type="molecule type" value="Genomic_DNA"/>
</dbReference>
<sequence length="299" mass="31135">MSKQQRLALAGIFRQLPFTIAGDPAEQRAAMEAALTAIPLPGDVTTTPGELGGVPVLTIDVDGVDSSKVLVHFHGGVYVLGSARAGAGLAAALGRHAGVRVISVDYRLAPEHPYPAAIDDALAVYRAVLEQIPSSQIALSGESAGGGLVAALLLRLKELGLPLPASSVTLSLWVDLTLSGQSMSSKASIDPSVLTPRGLRIRVPDYLGGMDPATPDISPIFADFSGLPPMLIQVGSHEILLDDAVRLAAQAAAHDVEVTLQVTPEVPHVFQTFAAVLDEGKAALRGAGAFLRTHFEEKK</sequence>
<dbReference type="RefSeq" id="WP_136448029.1">
    <property type="nucleotide sequence ID" value="NZ_CADCWT010000203.1"/>
</dbReference>
<protein>
    <submittedName>
        <fullName evidence="4">Alpha/beta hydrolase</fullName>
    </submittedName>
</protein>
<evidence type="ECO:0000256" key="2">
    <source>
        <dbReference type="ARBA" id="ARBA00022801"/>
    </source>
</evidence>
<feature type="domain" description="Alpha/beta hydrolase fold-3" evidence="3">
    <location>
        <begin position="70"/>
        <end position="271"/>
    </location>
</feature>
<dbReference type="Pfam" id="PF07859">
    <property type="entry name" value="Abhydrolase_3"/>
    <property type="match status" value="1"/>
</dbReference>
<evidence type="ECO:0000256" key="1">
    <source>
        <dbReference type="ARBA" id="ARBA00010515"/>
    </source>
</evidence>
<keyword evidence="2 4" id="KW-0378">Hydrolase</keyword>
<dbReference type="PANTHER" id="PTHR48081:SF30">
    <property type="entry name" value="ACETYL-HYDROLASE LIPR-RELATED"/>
    <property type="match status" value="1"/>
</dbReference>
<dbReference type="InterPro" id="IPR029058">
    <property type="entry name" value="AB_hydrolase_fold"/>
</dbReference>
<evidence type="ECO:0000313" key="5">
    <source>
        <dbReference type="Proteomes" id="UP000305282"/>
    </source>
</evidence>
<comment type="similarity">
    <text evidence="1">Belongs to the 'GDXG' lipolytic enzyme family.</text>
</comment>
<dbReference type="GO" id="GO:0004806">
    <property type="term" value="F:triacylglycerol lipase activity"/>
    <property type="evidence" value="ECO:0007669"/>
    <property type="project" value="TreeGrafter"/>
</dbReference>
<dbReference type="InterPro" id="IPR050300">
    <property type="entry name" value="GDXG_lipolytic_enzyme"/>
</dbReference>
<dbReference type="Proteomes" id="UP000305282">
    <property type="component" value="Unassembled WGS sequence"/>
</dbReference>